<evidence type="ECO:0000256" key="2">
    <source>
        <dbReference type="ARBA" id="ARBA00022801"/>
    </source>
</evidence>
<reference evidence="4 5" key="1">
    <citation type="submission" date="2019-06" db="EMBL/GenBank/DDBJ databases">
        <title>Sorghum-associated microbial communities from plants grown in Nebraska, USA.</title>
        <authorList>
            <person name="Schachtman D."/>
        </authorList>
    </citation>
    <scope>NUCLEOTIDE SEQUENCE [LARGE SCALE GENOMIC DNA]</scope>
    <source>
        <strain evidence="4 5">2482</strain>
    </source>
</reference>
<dbReference type="PANTHER" id="PTHR42715">
    <property type="entry name" value="BETA-GLUCOSIDASE"/>
    <property type="match status" value="1"/>
</dbReference>
<dbReference type="Gene3D" id="3.40.50.1700">
    <property type="entry name" value="Glycoside hydrolase family 3 C-terminal domain"/>
    <property type="match status" value="1"/>
</dbReference>
<evidence type="ECO:0000313" key="5">
    <source>
        <dbReference type="Proteomes" id="UP000319671"/>
    </source>
</evidence>
<dbReference type="AlphaFoldDB" id="A0A561CA21"/>
<protein>
    <submittedName>
        <fullName evidence="4">Glycosyl hydrolase family 3</fullName>
    </submittedName>
</protein>
<comment type="similarity">
    <text evidence="1">Belongs to the glycosyl hydrolase 3 family.</text>
</comment>
<dbReference type="InterPro" id="IPR002772">
    <property type="entry name" value="Glyco_hydro_3_C"/>
</dbReference>
<dbReference type="EMBL" id="VIVN01000031">
    <property type="protein sequence ID" value="TWD87944.1"/>
    <property type="molecule type" value="Genomic_DNA"/>
</dbReference>
<evidence type="ECO:0000256" key="1">
    <source>
        <dbReference type="ARBA" id="ARBA00005336"/>
    </source>
</evidence>
<keyword evidence="2 4" id="KW-0378">Hydrolase</keyword>
<name>A0A561CA21_9BACI</name>
<accession>A0A561CA21</accession>
<evidence type="ECO:0000313" key="4">
    <source>
        <dbReference type="EMBL" id="TWD87944.1"/>
    </source>
</evidence>
<dbReference type="Proteomes" id="UP000319671">
    <property type="component" value="Unassembled WGS sequence"/>
</dbReference>
<keyword evidence="5" id="KW-1185">Reference proteome</keyword>
<gene>
    <name evidence="4" type="ORF">FB550_13120</name>
</gene>
<organism evidence="4 5">
    <name type="scientific">Neobacillus bataviensis</name>
    <dbReference type="NCBI Taxonomy" id="220685"/>
    <lineage>
        <taxon>Bacteria</taxon>
        <taxon>Bacillati</taxon>
        <taxon>Bacillota</taxon>
        <taxon>Bacilli</taxon>
        <taxon>Bacillales</taxon>
        <taxon>Bacillaceae</taxon>
        <taxon>Neobacillus</taxon>
    </lineage>
</organism>
<dbReference type="Pfam" id="PF01915">
    <property type="entry name" value="Glyco_hydro_3_C"/>
    <property type="match status" value="1"/>
</dbReference>
<feature type="domain" description="Glycoside hydrolase family 3 C-terminal" evidence="3">
    <location>
        <begin position="26"/>
        <end position="131"/>
    </location>
</feature>
<dbReference type="SUPFAM" id="SSF52279">
    <property type="entry name" value="Beta-D-glucan exohydrolase, C-terminal domain"/>
    <property type="match status" value="1"/>
</dbReference>
<dbReference type="InterPro" id="IPR050288">
    <property type="entry name" value="Cellulose_deg_GH3"/>
</dbReference>
<dbReference type="InterPro" id="IPR036881">
    <property type="entry name" value="Glyco_hydro_3_C_sf"/>
</dbReference>
<proteinExistence type="inferred from homology"/>
<dbReference type="RefSeq" id="WP_144568808.1">
    <property type="nucleotide sequence ID" value="NZ_VIVN01000031.1"/>
</dbReference>
<dbReference type="GO" id="GO:0004553">
    <property type="term" value="F:hydrolase activity, hydrolyzing O-glycosyl compounds"/>
    <property type="evidence" value="ECO:0007669"/>
    <property type="project" value="InterPro"/>
</dbReference>
<sequence>MVPKTWDTNRSKQHPVWLQGYIDSTDKQKQKMIDNVSAAYHAKGKKVILILNTDGPIEVESWKDKVDGILLSWQPGQELGNAIADVLTGKANPSGKLPHTFPKEYEDLPYSDTYPGTGGKYVYKDDIYVGYRYNTTFNVKPSYEFGYGLWYVNTKLDNFFKVFFFIFHRA</sequence>
<evidence type="ECO:0000259" key="3">
    <source>
        <dbReference type="Pfam" id="PF01915"/>
    </source>
</evidence>
<comment type="caution">
    <text evidence="4">The sequence shown here is derived from an EMBL/GenBank/DDBJ whole genome shotgun (WGS) entry which is preliminary data.</text>
</comment>
<dbReference type="PANTHER" id="PTHR42715:SF10">
    <property type="entry name" value="BETA-GLUCOSIDASE"/>
    <property type="match status" value="1"/>
</dbReference>
<dbReference type="GO" id="GO:0005975">
    <property type="term" value="P:carbohydrate metabolic process"/>
    <property type="evidence" value="ECO:0007669"/>
    <property type="project" value="InterPro"/>
</dbReference>